<sequence>MANGDKAAAKGWATVPSTRAHSTGYDDINGVLDRVADEQDRAKTEEAKKSDKADSIISTSTPPVRNNAVWFKPVG</sequence>
<dbReference type="AlphaFoldDB" id="A0A852YE15"/>
<keyword evidence="3" id="KW-1185">Reference proteome</keyword>
<comment type="caution">
    <text evidence="2">The sequence shown here is derived from an EMBL/GenBank/DDBJ whole genome shotgun (WGS) entry which is preliminary data.</text>
</comment>
<name>A0A852YE15_9MICO</name>
<feature type="compositionally biased region" description="Basic and acidic residues" evidence="1">
    <location>
        <begin position="34"/>
        <end position="54"/>
    </location>
</feature>
<evidence type="ECO:0000256" key="1">
    <source>
        <dbReference type="SAM" id="MobiDB-lite"/>
    </source>
</evidence>
<dbReference type="Proteomes" id="UP000553888">
    <property type="component" value="Unassembled WGS sequence"/>
</dbReference>
<gene>
    <name evidence="2" type="ORF">BJ979_002176</name>
</gene>
<proteinExistence type="predicted"/>
<accession>A0A852YE15</accession>
<evidence type="ECO:0000313" key="2">
    <source>
        <dbReference type="EMBL" id="NYG99550.1"/>
    </source>
</evidence>
<dbReference type="EMBL" id="JACBZY010000001">
    <property type="protein sequence ID" value="NYG99550.1"/>
    <property type="molecule type" value="Genomic_DNA"/>
</dbReference>
<feature type="region of interest" description="Disordered" evidence="1">
    <location>
        <begin position="1"/>
        <end position="75"/>
    </location>
</feature>
<reference evidence="2 3" key="1">
    <citation type="submission" date="2020-07" db="EMBL/GenBank/DDBJ databases">
        <title>Sequencing the genomes of 1000 actinobacteria strains.</title>
        <authorList>
            <person name="Klenk H.-P."/>
        </authorList>
    </citation>
    <scope>NUCLEOTIDE SEQUENCE [LARGE SCALE GENOMIC DNA]</scope>
    <source>
        <strain evidence="2 3">DSM 23141</strain>
    </source>
</reference>
<dbReference type="RefSeq" id="WP_179567803.1">
    <property type="nucleotide sequence ID" value="NZ_JACBZY010000001.1"/>
</dbReference>
<evidence type="ECO:0000313" key="3">
    <source>
        <dbReference type="Proteomes" id="UP000553888"/>
    </source>
</evidence>
<organism evidence="2 3">
    <name type="scientific">Schumannella luteola</name>
    <dbReference type="NCBI Taxonomy" id="472059"/>
    <lineage>
        <taxon>Bacteria</taxon>
        <taxon>Bacillati</taxon>
        <taxon>Actinomycetota</taxon>
        <taxon>Actinomycetes</taxon>
        <taxon>Micrococcales</taxon>
        <taxon>Microbacteriaceae</taxon>
        <taxon>Schumannella</taxon>
    </lineage>
</organism>
<protein>
    <submittedName>
        <fullName evidence="2">Uncharacterized protein</fullName>
    </submittedName>
</protein>